<keyword evidence="1 3" id="KW-0413">Isomerase</keyword>
<dbReference type="PANTHER" id="PTHR43174">
    <property type="entry name" value="UDP-N-ACETYLGLUCOSAMINE 2-EPIMERASE"/>
    <property type="match status" value="1"/>
</dbReference>
<comment type="similarity">
    <text evidence="1">Belongs to the UDP-N-acetylglucosamine 2-epimerase family.</text>
</comment>
<proteinExistence type="inferred from homology"/>
<accession>A0A4R5E1K9</accession>
<organism evidence="3 4">
    <name type="scientific">Dyadobacter psychrotolerans</name>
    <dbReference type="NCBI Taxonomy" id="2541721"/>
    <lineage>
        <taxon>Bacteria</taxon>
        <taxon>Pseudomonadati</taxon>
        <taxon>Bacteroidota</taxon>
        <taxon>Cytophagia</taxon>
        <taxon>Cytophagales</taxon>
        <taxon>Spirosomataceae</taxon>
        <taxon>Dyadobacter</taxon>
    </lineage>
</organism>
<gene>
    <name evidence="3" type="ORF">E0F88_03530</name>
</gene>
<dbReference type="Gene3D" id="3.40.50.2000">
    <property type="entry name" value="Glycogen Phosphorylase B"/>
    <property type="match status" value="2"/>
</dbReference>
<protein>
    <submittedName>
        <fullName evidence="3">UDP-N-acetylglucosamine 2-epimerase (Non-hydrolyzing)</fullName>
        <ecNumber evidence="3">5.1.3.14</ecNumber>
    </submittedName>
</protein>
<dbReference type="EC" id="5.1.3.14" evidence="3"/>
<keyword evidence="4" id="KW-1185">Reference proteome</keyword>
<comment type="caution">
    <text evidence="3">The sequence shown here is derived from an EMBL/GenBank/DDBJ whole genome shotgun (WGS) entry which is preliminary data.</text>
</comment>
<dbReference type="EMBL" id="SMFL01000001">
    <property type="protein sequence ID" value="TDE18621.1"/>
    <property type="molecule type" value="Genomic_DNA"/>
</dbReference>
<dbReference type="Proteomes" id="UP000294850">
    <property type="component" value="Unassembled WGS sequence"/>
</dbReference>
<evidence type="ECO:0000256" key="1">
    <source>
        <dbReference type="RuleBase" id="RU003513"/>
    </source>
</evidence>
<name>A0A4R5E1K9_9BACT</name>
<evidence type="ECO:0000313" key="4">
    <source>
        <dbReference type="Proteomes" id="UP000294850"/>
    </source>
</evidence>
<dbReference type="InterPro" id="IPR003331">
    <property type="entry name" value="UDP_GlcNAc_Epimerase_2_dom"/>
</dbReference>
<reference evidence="3 4" key="1">
    <citation type="submission" date="2019-03" db="EMBL/GenBank/DDBJ databases">
        <title>Dyadobacter AR-3-6 sp. nov., isolated from arctic soil.</title>
        <authorList>
            <person name="Chaudhary D.K."/>
        </authorList>
    </citation>
    <scope>NUCLEOTIDE SEQUENCE [LARGE SCALE GENOMIC DNA]</scope>
    <source>
        <strain evidence="3 4">AR-3-6</strain>
    </source>
</reference>
<dbReference type="PANTHER" id="PTHR43174:SF1">
    <property type="entry name" value="UDP-N-ACETYLGLUCOSAMINE 2-EPIMERASE"/>
    <property type="match status" value="1"/>
</dbReference>
<feature type="domain" description="UDP-N-acetylglucosamine 2-epimerase" evidence="2">
    <location>
        <begin position="22"/>
        <end position="360"/>
    </location>
</feature>
<dbReference type="OrthoDB" id="9803238at2"/>
<dbReference type="RefSeq" id="WP_131956702.1">
    <property type="nucleotide sequence ID" value="NZ_SMFL01000001.1"/>
</dbReference>
<dbReference type="InterPro" id="IPR029767">
    <property type="entry name" value="WecB-like"/>
</dbReference>
<evidence type="ECO:0000259" key="2">
    <source>
        <dbReference type="Pfam" id="PF02350"/>
    </source>
</evidence>
<dbReference type="AlphaFoldDB" id="A0A4R5E1K9"/>
<dbReference type="CDD" id="cd03786">
    <property type="entry name" value="GTB_UDP-GlcNAc_2-Epimerase"/>
    <property type="match status" value="1"/>
</dbReference>
<dbReference type="Pfam" id="PF02350">
    <property type="entry name" value="Epimerase_2"/>
    <property type="match status" value="1"/>
</dbReference>
<dbReference type="GO" id="GO:0008761">
    <property type="term" value="F:UDP-N-acetylglucosamine 2-epimerase activity"/>
    <property type="evidence" value="ECO:0007669"/>
    <property type="project" value="UniProtKB-EC"/>
</dbReference>
<dbReference type="NCBIfam" id="TIGR00236">
    <property type="entry name" value="wecB"/>
    <property type="match status" value="1"/>
</dbReference>
<sequence length="369" mass="41341">MKILSIVGARPNFMKVAPLHRAFSKHPEIESKIIHTGQHYDAKMSDVFFNQLELPKPDYFLGVGGGSHTQQTAKIMIEFEQVMLAEKPDIVLVVGDVNSTIACAMVAVKEHVPVVHVEAGLRSGDRRMPEEINRIMTDGISDDLFVTENAGIENLKKESIPDEKVHFVGNVMIDSLVYYREKASTLNLLEGLNLESKSYVLVTMHRPSNVDFAEGLRNILDIIKDTASRTKVLFPVHPRTLKNMETFGLLDELKSIQNVTLMEPQGYLEFLYLMENAQLIVTDSGGIQEETTYLKVPCITFRASTERPVTVEMGTNYLLSDLNPDSVKELVIEILDGKSKEGETPPLWDGHAAERIAEILLKKYAKKTS</sequence>
<dbReference type="SUPFAM" id="SSF53756">
    <property type="entry name" value="UDP-Glycosyltransferase/glycogen phosphorylase"/>
    <property type="match status" value="1"/>
</dbReference>
<evidence type="ECO:0000313" key="3">
    <source>
        <dbReference type="EMBL" id="TDE18621.1"/>
    </source>
</evidence>